<dbReference type="AlphaFoldDB" id="A0A166GB09"/>
<accession>A0A166GB09</accession>
<keyword evidence="2" id="KW-1185">Reference proteome</keyword>
<sequence>MMMVCDKAQLGAIWAFGRVCDDGVRSGDGPTSLRFSQLPTQPCTLLRRTVQKQVLKYVENIRHFLSSNLFRICLYLRAERVHCRCGFNPGASQAPELQWIGVVPCLADSPPMSFALLKSAASAAKVGHSVRPTHTFSSFLITGHRSFHNSPRRSETFAPWPAPAKAADLPPVDTQIANKNSNALSLQQPRNKAGECED</sequence>
<dbReference type="EMBL" id="KV428021">
    <property type="protein sequence ID" value="KZT41496.1"/>
    <property type="molecule type" value="Genomic_DNA"/>
</dbReference>
<gene>
    <name evidence="1" type="ORF">SISSUDRAFT_284093</name>
</gene>
<dbReference type="Proteomes" id="UP000076798">
    <property type="component" value="Unassembled WGS sequence"/>
</dbReference>
<name>A0A166GB09_9AGAM</name>
<organism evidence="1 2">
    <name type="scientific">Sistotremastrum suecicum HHB10207 ss-3</name>
    <dbReference type="NCBI Taxonomy" id="1314776"/>
    <lineage>
        <taxon>Eukaryota</taxon>
        <taxon>Fungi</taxon>
        <taxon>Dikarya</taxon>
        <taxon>Basidiomycota</taxon>
        <taxon>Agaricomycotina</taxon>
        <taxon>Agaricomycetes</taxon>
        <taxon>Sistotremastrales</taxon>
        <taxon>Sistotremastraceae</taxon>
        <taxon>Sistotremastrum</taxon>
    </lineage>
</organism>
<reference evidence="1 2" key="1">
    <citation type="journal article" date="2016" name="Mol. Biol. Evol.">
        <title>Comparative Genomics of Early-Diverging Mushroom-Forming Fungi Provides Insights into the Origins of Lignocellulose Decay Capabilities.</title>
        <authorList>
            <person name="Nagy L.G."/>
            <person name="Riley R."/>
            <person name="Tritt A."/>
            <person name="Adam C."/>
            <person name="Daum C."/>
            <person name="Floudas D."/>
            <person name="Sun H."/>
            <person name="Yadav J.S."/>
            <person name="Pangilinan J."/>
            <person name="Larsson K.H."/>
            <person name="Matsuura K."/>
            <person name="Barry K."/>
            <person name="Labutti K."/>
            <person name="Kuo R."/>
            <person name="Ohm R.A."/>
            <person name="Bhattacharya S.S."/>
            <person name="Shirouzu T."/>
            <person name="Yoshinaga Y."/>
            <person name="Martin F.M."/>
            <person name="Grigoriev I.V."/>
            <person name="Hibbett D.S."/>
        </authorList>
    </citation>
    <scope>NUCLEOTIDE SEQUENCE [LARGE SCALE GENOMIC DNA]</scope>
    <source>
        <strain evidence="1 2">HHB10207 ss-3</strain>
    </source>
</reference>
<evidence type="ECO:0000313" key="2">
    <source>
        <dbReference type="Proteomes" id="UP000076798"/>
    </source>
</evidence>
<evidence type="ECO:0000313" key="1">
    <source>
        <dbReference type="EMBL" id="KZT41496.1"/>
    </source>
</evidence>
<protein>
    <submittedName>
        <fullName evidence="1">Uncharacterized protein</fullName>
    </submittedName>
</protein>
<proteinExistence type="predicted"/>